<evidence type="ECO:0008006" key="3">
    <source>
        <dbReference type="Google" id="ProtNLM"/>
    </source>
</evidence>
<accession>A0ABP8G8K5</accession>
<dbReference type="SUPFAM" id="SSF51445">
    <property type="entry name" value="(Trans)glycosidases"/>
    <property type="match status" value="1"/>
</dbReference>
<name>A0ABP8G8K5_9BACT</name>
<reference evidence="2" key="1">
    <citation type="journal article" date="2019" name="Int. J. Syst. Evol. Microbiol.">
        <title>The Global Catalogue of Microorganisms (GCM) 10K type strain sequencing project: providing services to taxonomists for standard genome sequencing and annotation.</title>
        <authorList>
            <consortium name="The Broad Institute Genomics Platform"/>
            <consortium name="The Broad Institute Genome Sequencing Center for Infectious Disease"/>
            <person name="Wu L."/>
            <person name="Ma J."/>
        </authorList>
    </citation>
    <scope>NUCLEOTIDE SEQUENCE [LARGE SCALE GENOMIC DNA]</scope>
    <source>
        <strain evidence="2">JCM 17664</strain>
    </source>
</reference>
<comment type="caution">
    <text evidence="1">The sequence shown here is derived from an EMBL/GenBank/DDBJ whole genome shotgun (WGS) entry which is preliminary data.</text>
</comment>
<dbReference type="InterPro" id="IPR017853">
    <property type="entry name" value="GH"/>
</dbReference>
<protein>
    <recommendedName>
        <fullName evidence="3">Glycoside hydrolase family 5 domain-containing protein</fullName>
    </recommendedName>
</protein>
<dbReference type="Gene3D" id="3.20.20.80">
    <property type="entry name" value="Glycosidases"/>
    <property type="match status" value="1"/>
</dbReference>
<sequence length="311" mass="35604">MPAAKTRLGIRGSQFTINGDPVFLYGISYYAGLGAPEKFIRQDLADIKKYGFNWIRIWANWPGSDSNISAIDHQGNARAILMNKLEWIIKRCDRKGIIVDVTLSHGDGIKDQKTYRHAVATLVTALKPYQNWYIDLANERDIRDKRFVSFEELEQLCRMVKDRYPRLLVTASAGNDISREDLNRYLRIARVDFICPHRPRNAASAAQTASKTREYLAMMKALGRVVPVNYQEPFRRGYTRWQPGVTDYVTDLQGALAAGAAGWCFHNGDQGGDPDGMPHRSFDLHRRRLFDQLDPVEMQAIRKISRQIKTR</sequence>
<organism evidence="1 2">
    <name type="scientific">Compostibacter hankyongensis</name>
    <dbReference type="NCBI Taxonomy" id="1007089"/>
    <lineage>
        <taxon>Bacteria</taxon>
        <taxon>Pseudomonadati</taxon>
        <taxon>Bacteroidota</taxon>
        <taxon>Chitinophagia</taxon>
        <taxon>Chitinophagales</taxon>
        <taxon>Chitinophagaceae</taxon>
        <taxon>Compostibacter</taxon>
    </lineage>
</organism>
<gene>
    <name evidence="1" type="ORF">GCM10023143_32750</name>
</gene>
<evidence type="ECO:0000313" key="2">
    <source>
        <dbReference type="Proteomes" id="UP001501207"/>
    </source>
</evidence>
<evidence type="ECO:0000313" key="1">
    <source>
        <dbReference type="EMBL" id="GAA4319363.1"/>
    </source>
</evidence>
<dbReference type="EMBL" id="BAABFN010000022">
    <property type="protein sequence ID" value="GAA4319363.1"/>
    <property type="molecule type" value="Genomic_DNA"/>
</dbReference>
<keyword evidence="2" id="KW-1185">Reference proteome</keyword>
<dbReference type="RefSeq" id="WP_344981386.1">
    <property type="nucleotide sequence ID" value="NZ_BAABFN010000022.1"/>
</dbReference>
<proteinExistence type="predicted"/>
<dbReference type="Proteomes" id="UP001501207">
    <property type="component" value="Unassembled WGS sequence"/>
</dbReference>